<evidence type="ECO:0000313" key="1">
    <source>
        <dbReference type="EMBL" id="MBO0349936.1"/>
    </source>
</evidence>
<name>A0ABS3FS48_9CYAN</name>
<accession>A0ABS3FS48</accession>
<dbReference type="Proteomes" id="UP000664844">
    <property type="component" value="Unassembled WGS sequence"/>
</dbReference>
<keyword evidence="2" id="KW-1185">Reference proteome</keyword>
<sequence length="77" mass="8185">MSINVKGTIERKNIGSGAWALVSDGGETYEIYQGAPADLLKAGQKVKVKGQVRDDVMTMAMIGPVLEVKSFEAIASD</sequence>
<dbReference type="RefSeq" id="WP_207088438.1">
    <property type="nucleotide sequence ID" value="NZ_JAFLQW010000332.1"/>
</dbReference>
<reference evidence="1 2" key="1">
    <citation type="submission" date="2021-03" db="EMBL/GenBank/DDBJ databases">
        <title>Metabolic Capacity of the Antarctic Cyanobacterium Phormidium pseudopriestleyi that Sustains Oxygenic Photosynthesis in the Presence of Hydrogen Sulfide.</title>
        <authorList>
            <person name="Lumian J.E."/>
            <person name="Jungblut A.D."/>
            <person name="Dillon M.L."/>
            <person name="Hawes I."/>
            <person name="Doran P.T."/>
            <person name="Mackey T.J."/>
            <person name="Dick G.J."/>
            <person name="Grettenberger C.L."/>
            <person name="Sumner D.Y."/>
        </authorList>
    </citation>
    <scope>NUCLEOTIDE SEQUENCE [LARGE SCALE GENOMIC DNA]</scope>
    <source>
        <strain evidence="1 2">FRX01</strain>
    </source>
</reference>
<gene>
    <name evidence="1" type="ORF">J0895_12590</name>
</gene>
<proteinExistence type="predicted"/>
<evidence type="ECO:0000313" key="2">
    <source>
        <dbReference type="Proteomes" id="UP000664844"/>
    </source>
</evidence>
<dbReference type="EMBL" id="JAFLQW010000332">
    <property type="protein sequence ID" value="MBO0349936.1"/>
    <property type="molecule type" value="Genomic_DNA"/>
</dbReference>
<comment type="caution">
    <text evidence="1">The sequence shown here is derived from an EMBL/GenBank/DDBJ whole genome shotgun (WGS) entry which is preliminary data.</text>
</comment>
<protein>
    <submittedName>
        <fullName evidence="1">Uncharacterized protein</fullName>
    </submittedName>
</protein>
<organism evidence="1 2">
    <name type="scientific">Phormidium pseudopriestleyi FRX01</name>
    <dbReference type="NCBI Taxonomy" id="1759528"/>
    <lineage>
        <taxon>Bacteria</taxon>
        <taxon>Bacillati</taxon>
        <taxon>Cyanobacteriota</taxon>
        <taxon>Cyanophyceae</taxon>
        <taxon>Oscillatoriophycideae</taxon>
        <taxon>Oscillatoriales</taxon>
        <taxon>Oscillatoriaceae</taxon>
        <taxon>Phormidium</taxon>
    </lineage>
</organism>